<reference evidence="2" key="1">
    <citation type="journal article" date="2014" name="Int. J. Syst. Evol. Microbiol.">
        <title>Complete genome sequence of Corynebacterium casei LMG S-19264T (=DSM 44701T), isolated from a smear-ripened cheese.</title>
        <authorList>
            <consortium name="US DOE Joint Genome Institute (JGI-PGF)"/>
            <person name="Walter F."/>
            <person name="Albersmeier A."/>
            <person name="Kalinowski J."/>
            <person name="Ruckert C."/>
        </authorList>
    </citation>
    <scope>NUCLEOTIDE SEQUENCE</scope>
    <source>
        <strain evidence="2">JCM 17251</strain>
    </source>
</reference>
<dbReference type="NCBIfam" id="NF008528">
    <property type="entry name" value="PRK11463.1-2"/>
    <property type="match status" value="1"/>
</dbReference>
<keyword evidence="1" id="KW-0812">Transmembrane</keyword>
<gene>
    <name evidence="2" type="ORF">GCM10007971_01160</name>
</gene>
<comment type="caution">
    <text evidence="2">The sequence shown here is derived from an EMBL/GenBank/DDBJ whole genome shotgun (WGS) entry which is preliminary data.</text>
</comment>
<evidence type="ECO:0000256" key="1">
    <source>
        <dbReference type="SAM" id="Phobius"/>
    </source>
</evidence>
<evidence type="ECO:0008006" key="4">
    <source>
        <dbReference type="Google" id="ProtNLM"/>
    </source>
</evidence>
<dbReference type="Pfam" id="PF04186">
    <property type="entry name" value="FxsA"/>
    <property type="match status" value="1"/>
</dbReference>
<proteinExistence type="predicted"/>
<dbReference type="GO" id="GO:0016020">
    <property type="term" value="C:membrane"/>
    <property type="evidence" value="ECO:0007669"/>
    <property type="project" value="InterPro"/>
</dbReference>
<dbReference type="PANTHER" id="PTHR35335:SF1">
    <property type="entry name" value="UPF0716 PROTEIN FXSA"/>
    <property type="match status" value="1"/>
</dbReference>
<evidence type="ECO:0000313" key="2">
    <source>
        <dbReference type="EMBL" id="GGN48963.1"/>
    </source>
</evidence>
<dbReference type="RefSeq" id="WP_188855602.1">
    <property type="nucleotide sequence ID" value="NZ_BMOS01000001.1"/>
</dbReference>
<keyword evidence="3" id="KW-1185">Reference proteome</keyword>
<evidence type="ECO:0000313" key="3">
    <source>
        <dbReference type="Proteomes" id="UP000624041"/>
    </source>
</evidence>
<keyword evidence="1" id="KW-1133">Transmembrane helix</keyword>
<dbReference type="PANTHER" id="PTHR35335">
    <property type="entry name" value="UPF0716 PROTEIN FXSA"/>
    <property type="match status" value="1"/>
</dbReference>
<feature type="transmembrane region" description="Helical" evidence="1">
    <location>
        <begin position="71"/>
        <end position="100"/>
    </location>
</feature>
<dbReference type="AlphaFoldDB" id="A0A917XQF3"/>
<sequence>MRNFLIGFLLFSLLEIGLLVWIGSHIGVWWVLFLIVGTAALGLIFGRIQGFETWNRALRSMERQEVPTAEVTDGLCIIIGAILLILPGFISDVIGLILLMPFTRNFLKRKIANILNKMVQKGVIIYRRF</sequence>
<organism evidence="2 3">
    <name type="scientific">Oceanobacillus indicireducens</name>
    <dbReference type="NCBI Taxonomy" id="1004261"/>
    <lineage>
        <taxon>Bacteria</taxon>
        <taxon>Bacillati</taxon>
        <taxon>Bacillota</taxon>
        <taxon>Bacilli</taxon>
        <taxon>Bacillales</taxon>
        <taxon>Bacillaceae</taxon>
        <taxon>Oceanobacillus</taxon>
    </lineage>
</organism>
<accession>A0A917XQF3</accession>
<protein>
    <recommendedName>
        <fullName evidence="4">Membrane protein FxsA</fullName>
    </recommendedName>
</protein>
<reference evidence="2" key="2">
    <citation type="submission" date="2020-09" db="EMBL/GenBank/DDBJ databases">
        <authorList>
            <person name="Sun Q."/>
            <person name="Ohkuma M."/>
        </authorList>
    </citation>
    <scope>NUCLEOTIDE SEQUENCE</scope>
    <source>
        <strain evidence="2">JCM 17251</strain>
    </source>
</reference>
<dbReference type="EMBL" id="BMOS01000001">
    <property type="protein sequence ID" value="GGN48963.1"/>
    <property type="molecule type" value="Genomic_DNA"/>
</dbReference>
<dbReference type="InterPro" id="IPR007313">
    <property type="entry name" value="FxsA"/>
</dbReference>
<name>A0A917XQF3_9BACI</name>
<feature type="transmembrane region" description="Helical" evidence="1">
    <location>
        <begin position="29"/>
        <end position="50"/>
    </location>
</feature>
<dbReference type="Proteomes" id="UP000624041">
    <property type="component" value="Unassembled WGS sequence"/>
</dbReference>
<keyword evidence="1" id="KW-0472">Membrane</keyword>